<name>A0AAN5IBT8_9BILA</name>
<dbReference type="EMBL" id="BTRK01000006">
    <property type="protein sequence ID" value="GMR57001.1"/>
    <property type="molecule type" value="Genomic_DNA"/>
</dbReference>
<dbReference type="Proteomes" id="UP001328107">
    <property type="component" value="Unassembled WGS sequence"/>
</dbReference>
<feature type="non-terminal residue" evidence="1">
    <location>
        <position position="1"/>
    </location>
</feature>
<sequence>PVESGRPVISSSSPRKFADSKSRLFGSFRRVFKSRSPSINHVDTQKEGNEEVLNDNENVEELCQEVVEILKSTPSIEQWSRAKYI</sequence>
<proteinExistence type="predicted"/>
<keyword evidence="2" id="KW-1185">Reference proteome</keyword>
<protein>
    <submittedName>
        <fullName evidence="1">Uncharacterized protein</fullName>
    </submittedName>
</protein>
<evidence type="ECO:0000313" key="2">
    <source>
        <dbReference type="Proteomes" id="UP001328107"/>
    </source>
</evidence>
<accession>A0AAN5IBT8</accession>
<evidence type="ECO:0000313" key="1">
    <source>
        <dbReference type="EMBL" id="GMR57001.1"/>
    </source>
</evidence>
<organism evidence="1 2">
    <name type="scientific">Pristionchus mayeri</name>
    <dbReference type="NCBI Taxonomy" id="1317129"/>
    <lineage>
        <taxon>Eukaryota</taxon>
        <taxon>Metazoa</taxon>
        <taxon>Ecdysozoa</taxon>
        <taxon>Nematoda</taxon>
        <taxon>Chromadorea</taxon>
        <taxon>Rhabditida</taxon>
        <taxon>Rhabditina</taxon>
        <taxon>Diplogasteromorpha</taxon>
        <taxon>Diplogasteroidea</taxon>
        <taxon>Neodiplogasteridae</taxon>
        <taxon>Pristionchus</taxon>
    </lineage>
</organism>
<reference evidence="2" key="1">
    <citation type="submission" date="2022-10" db="EMBL/GenBank/DDBJ databases">
        <title>Genome assembly of Pristionchus species.</title>
        <authorList>
            <person name="Yoshida K."/>
            <person name="Sommer R.J."/>
        </authorList>
    </citation>
    <scope>NUCLEOTIDE SEQUENCE [LARGE SCALE GENOMIC DNA]</scope>
    <source>
        <strain evidence="2">RS5460</strain>
    </source>
</reference>
<dbReference type="AlphaFoldDB" id="A0AAN5IBT8"/>
<comment type="caution">
    <text evidence="1">The sequence shown here is derived from an EMBL/GenBank/DDBJ whole genome shotgun (WGS) entry which is preliminary data.</text>
</comment>
<feature type="non-terminal residue" evidence="1">
    <location>
        <position position="85"/>
    </location>
</feature>
<gene>
    <name evidence="1" type="ORF">PMAYCL1PPCAC_27196</name>
</gene>